<comment type="subcellular location">
    <subcellularLocation>
        <location evidence="1">Membrane</location>
        <topology evidence="1">Single-pass type II membrane protein</topology>
    </subcellularLocation>
</comment>
<dbReference type="AlphaFoldDB" id="A0AAN9FML6"/>
<feature type="region of interest" description="Disordered" evidence="6">
    <location>
        <begin position="1"/>
        <end position="24"/>
    </location>
</feature>
<organism evidence="7 8">
    <name type="scientific">Crotalaria pallida</name>
    <name type="common">Smooth rattlebox</name>
    <name type="synonym">Crotalaria striata</name>
    <dbReference type="NCBI Taxonomy" id="3830"/>
    <lineage>
        <taxon>Eukaryota</taxon>
        <taxon>Viridiplantae</taxon>
        <taxon>Streptophyta</taxon>
        <taxon>Embryophyta</taxon>
        <taxon>Tracheophyta</taxon>
        <taxon>Spermatophyta</taxon>
        <taxon>Magnoliopsida</taxon>
        <taxon>eudicotyledons</taxon>
        <taxon>Gunneridae</taxon>
        <taxon>Pentapetalae</taxon>
        <taxon>rosids</taxon>
        <taxon>fabids</taxon>
        <taxon>Fabales</taxon>
        <taxon>Fabaceae</taxon>
        <taxon>Papilionoideae</taxon>
        <taxon>50 kb inversion clade</taxon>
        <taxon>genistoids sensu lato</taxon>
        <taxon>core genistoids</taxon>
        <taxon>Crotalarieae</taxon>
        <taxon>Crotalaria</taxon>
    </lineage>
</organism>
<proteinExistence type="predicted"/>
<dbReference type="PANTHER" id="PTHR31042:SF149">
    <property type="entry name" value="CORE-2_I-BRANCHING ENZYME"/>
    <property type="match status" value="1"/>
</dbReference>
<gene>
    <name evidence="7" type="ORF">RIF29_15856</name>
</gene>
<keyword evidence="8" id="KW-1185">Reference proteome</keyword>
<dbReference type="Pfam" id="PF02485">
    <property type="entry name" value="Branch"/>
    <property type="match status" value="1"/>
</dbReference>
<comment type="caution">
    <text evidence="7">The sequence shown here is derived from an EMBL/GenBank/DDBJ whole genome shotgun (WGS) entry which is preliminary data.</text>
</comment>
<dbReference type="InterPro" id="IPR044174">
    <property type="entry name" value="BC10-like"/>
</dbReference>
<sequence>MFYTSYMEEKTGDEAESQNVQEEGFENITGSEEMLYNLVCEFAHTILEVAWGKFSMVEAEKRLLARALLDPDNQHFVLLSESCVPVRHFEYVYN</sequence>
<evidence type="ECO:0000256" key="3">
    <source>
        <dbReference type="ARBA" id="ARBA00022679"/>
    </source>
</evidence>
<dbReference type="InterPro" id="IPR003406">
    <property type="entry name" value="Glyco_trans_14"/>
</dbReference>
<evidence type="ECO:0000256" key="4">
    <source>
        <dbReference type="ARBA" id="ARBA00023136"/>
    </source>
</evidence>
<dbReference type="PANTHER" id="PTHR31042">
    <property type="entry name" value="CORE-2/I-BRANCHING BETA-1,6-N-ACETYLGLUCOSAMINYLTRANSFERASE FAMILY PROTEIN-RELATED"/>
    <property type="match status" value="1"/>
</dbReference>
<dbReference type="GO" id="GO:0016757">
    <property type="term" value="F:glycosyltransferase activity"/>
    <property type="evidence" value="ECO:0007669"/>
    <property type="project" value="UniProtKB-KW"/>
</dbReference>
<keyword evidence="4" id="KW-0472">Membrane</keyword>
<dbReference type="GO" id="GO:0016020">
    <property type="term" value="C:membrane"/>
    <property type="evidence" value="ECO:0007669"/>
    <property type="project" value="UniProtKB-SubCell"/>
</dbReference>
<evidence type="ECO:0000313" key="7">
    <source>
        <dbReference type="EMBL" id="KAK7274758.1"/>
    </source>
</evidence>
<keyword evidence="3" id="KW-0808">Transferase</keyword>
<evidence type="ECO:0000256" key="2">
    <source>
        <dbReference type="ARBA" id="ARBA00022676"/>
    </source>
</evidence>
<dbReference type="Proteomes" id="UP001372338">
    <property type="component" value="Unassembled WGS sequence"/>
</dbReference>
<dbReference type="EMBL" id="JAYWIO010000003">
    <property type="protein sequence ID" value="KAK7274758.1"/>
    <property type="molecule type" value="Genomic_DNA"/>
</dbReference>
<evidence type="ECO:0000256" key="6">
    <source>
        <dbReference type="SAM" id="MobiDB-lite"/>
    </source>
</evidence>
<evidence type="ECO:0000313" key="8">
    <source>
        <dbReference type="Proteomes" id="UP001372338"/>
    </source>
</evidence>
<protein>
    <submittedName>
        <fullName evidence="7">Uncharacterized protein</fullName>
    </submittedName>
</protein>
<keyword evidence="2" id="KW-0328">Glycosyltransferase</keyword>
<evidence type="ECO:0000256" key="5">
    <source>
        <dbReference type="ARBA" id="ARBA00023180"/>
    </source>
</evidence>
<evidence type="ECO:0000256" key="1">
    <source>
        <dbReference type="ARBA" id="ARBA00004606"/>
    </source>
</evidence>
<reference evidence="7 8" key="1">
    <citation type="submission" date="2024-01" db="EMBL/GenBank/DDBJ databases">
        <title>The genomes of 5 underutilized Papilionoideae crops provide insights into root nodulation and disease resistanc.</title>
        <authorList>
            <person name="Yuan L."/>
        </authorList>
    </citation>
    <scope>NUCLEOTIDE SEQUENCE [LARGE SCALE GENOMIC DNA]</scope>
    <source>
        <strain evidence="7">ZHUSHIDOU_FW_LH</strain>
        <tissue evidence="7">Leaf</tissue>
    </source>
</reference>
<name>A0AAN9FML6_CROPI</name>
<accession>A0AAN9FML6</accession>
<keyword evidence="5" id="KW-0325">Glycoprotein</keyword>